<keyword evidence="3" id="KW-0479">Metal-binding</keyword>
<dbReference type="EMBL" id="AP031322">
    <property type="protein sequence ID" value="BFH73943.1"/>
    <property type="molecule type" value="Genomic_DNA"/>
</dbReference>
<dbReference type="GO" id="GO:0046872">
    <property type="term" value="F:metal ion binding"/>
    <property type="evidence" value="ECO:0007669"/>
    <property type="project" value="UniProtKB-KW"/>
</dbReference>
<gene>
    <name evidence="8" type="ORF">SJAV_18870</name>
</gene>
<keyword evidence="5" id="KW-0408">Iron</keyword>
<evidence type="ECO:0000256" key="2">
    <source>
        <dbReference type="ARBA" id="ARBA00022485"/>
    </source>
</evidence>
<dbReference type="AlphaFoldDB" id="A0AAT9GT02"/>
<evidence type="ECO:0000256" key="4">
    <source>
        <dbReference type="ARBA" id="ARBA00022982"/>
    </source>
</evidence>
<dbReference type="Gene3D" id="1.10.1060.10">
    <property type="entry name" value="Alpha-helical ferredoxin"/>
    <property type="match status" value="1"/>
</dbReference>
<organism evidence="8">
    <name type="scientific">Sulfurisphaera javensis</name>
    <dbReference type="NCBI Taxonomy" id="2049879"/>
    <lineage>
        <taxon>Archaea</taxon>
        <taxon>Thermoproteota</taxon>
        <taxon>Thermoprotei</taxon>
        <taxon>Sulfolobales</taxon>
        <taxon>Sulfolobaceae</taxon>
        <taxon>Sulfurisphaera</taxon>
    </lineage>
</organism>
<reference evidence="8" key="1">
    <citation type="submission" date="2024-03" db="EMBL/GenBank/DDBJ databases">
        <title>Complete genome sequence of Sulfurisphaera javensis strain KD-1.</title>
        <authorList>
            <person name="Sakai H."/>
            <person name="Nur N."/>
            <person name="Suwanto A."/>
            <person name="Kurosawa N."/>
        </authorList>
    </citation>
    <scope>NUCLEOTIDE SEQUENCE</scope>
    <source>
        <strain evidence="8">KD-1</strain>
    </source>
</reference>
<dbReference type="GO" id="GO:0051539">
    <property type="term" value="F:4 iron, 4 sulfur cluster binding"/>
    <property type="evidence" value="ECO:0007669"/>
    <property type="project" value="UniProtKB-KW"/>
</dbReference>
<evidence type="ECO:0000256" key="5">
    <source>
        <dbReference type="ARBA" id="ARBA00023004"/>
    </source>
</evidence>
<dbReference type="InterPro" id="IPR017896">
    <property type="entry name" value="4Fe4S_Fe-S-bd"/>
</dbReference>
<dbReference type="Pfam" id="PF13183">
    <property type="entry name" value="Fer4_8"/>
    <property type="match status" value="1"/>
</dbReference>
<dbReference type="InterPro" id="IPR009051">
    <property type="entry name" value="Helical_ferredxn"/>
</dbReference>
<dbReference type="SUPFAM" id="SSF46548">
    <property type="entry name" value="alpha-helical ferredoxin"/>
    <property type="match status" value="1"/>
</dbReference>
<dbReference type="InterPro" id="IPR017900">
    <property type="entry name" value="4Fe4S_Fe_S_CS"/>
</dbReference>
<feature type="domain" description="4Fe-4S ferredoxin-type" evidence="7">
    <location>
        <begin position="34"/>
        <end position="62"/>
    </location>
</feature>
<keyword evidence="6" id="KW-0411">Iron-sulfur</keyword>
<dbReference type="PANTHER" id="PTHR43551">
    <property type="entry name" value="FUMARATE REDUCTASE IRON-SULFUR SUBUNIT"/>
    <property type="match status" value="1"/>
</dbReference>
<keyword evidence="1" id="KW-0813">Transport</keyword>
<dbReference type="KEGG" id="sjv:SJAV_18870"/>
<protein>
    <submittedName>
        <fullName evidence="8">(Fe-S)-binding protein</fullName>
    </submittedName>
</protein>
<evidence type="ECO:0000256" key="6">
    <source>
        <dbReference type="ARBA" id="ARBA00023014"/>
    </source>
</evidence>
<evidence type="ECO:0000313" key="8">
    <source>
        <dbReference type="EMBL" id="BFH73943.1"/>
    </source>
</evidence>
<sequence length="423" mass="48443">MVKEEFKCGGFRLSKGKVEINRKLASKTLDEFTPSDVMGIENCMRCGICSYSCPFWLETKKFYDVPAWRTYEINKIYSMFYTGYGIVARFLRLRRISGKEFKHWTESAYDCTACGACTFTSPMEVPNWYTALIMRRILHYSGFNYESAEKLAKNSKDFKNALGIVNWSETANKMGFNVDKKDSEILYVPSPLEIQDPDILSSTLNVFNKLKVSVTVSSKVSDPGYYAYFVGDFETARELLVNVYDTAKELNVKKIVTTDGAGYFWLRWQGPKSIKENPPLVIEHLTKTVYDSYKQGKIKLDKADITAPSTVHYSEFLSRLGGIEEPPRELLRLTAPQFIEPKESPSSDKLYTCTHHLELIEEKKDVVKKVRNYVVAQLTKWGGKSVIVFDPNCMLSLENAVKDKQAEFKVVYFTELLDRGIKV</sequence>
<evidence type="ECO:0000256" key="1">
    <source>
        <dbReference type="ARBA" id="ARBA00022448"/>
    </source>
</evidence>
<dbReference type="PROSITE" id="PS51379">
    <property type="entry name" value="4FE4S_FER_2"/>
    <property type="match status" value="1"/>
</dbReference>
<evidence type="ECO:0000256" key="3">
    <source>
        <dbReference type="ARBA" id="ARBA00022723"/>
    </source>
</evidence>
<proteinExistence type="predicted"/>
<dbReference type="PROSITE" id="PS00198">
    <property type="entry name" value="4FE4S_FER_1"/>
    <property type="match status" value="1"/>
</dbReference>
<keyword evidence="2" id="KW-0004">4Fe-4S</keyword>
<accession>A0AAT9GT02</accession>
<dbReference type="GO" id="GO:0016491">
    <property type="term" value="F:oxidoreductase activity"/>
    <property type="evidence" value="ECO:0007669"/>
    <property type="project" value="UniProtKB-ARBA"/>
</dbReference>
<name>A0AAT9GT02_9CREN</name>
<dbReference type="PANTHER" id="PTHR43551:SF1">
    <property type="entry name" value="HETERODISULFIDE REDUCTASE"/>
    <property type="match status" value="1"/>
</dbReference>
<evidence type="ECO:0000259" key="7">
    <source>
        <dbReference type="PROSITE" id="PS51379"/>
    </source>
</evidence>
<keyword evidence="4" id="KW-0249">Electron transport</keyword>